<sequence length="260" mass="28144">MSVLAASNISISFGGINALSNVSLKVDPGEIFAIIGPNGAGKTTLFNIISGLYAPSSGRVALHGEDVTGLPPHLLARRGLSRTFQNLQIFFRMSAAENVMVGRHLHERRNVVAHLFTLPSVLRQNRVTREKAEELMAFVGLRDMTERPAGTLPYGALRRLEIARALATEPKVLLLDEPAAGCNPVETAEIDDVIQKIAARGVTVVLVEHDMKLVMKISHRIHVLDQGRTIAEGTAAEVRANPSVIEAYLGKHGQREAARA</sequence>
<dbReference type="Proteomes" id="UP000254889">
    <property type="component" value="Chromosome"/>
</dbReference>
<dbReference type="KEGG" id="ptaw:DW352_25930"/>
<evidence type="ECO:0000313" key="5">
    <source>
        <dbReference type="EMBL" id="AXK83664.1"/>
    </source>
</evidence>
<dbReference type="EMBL" id="CP031417">
    <property type="protein sequence ID" value="AXK83664.1"/>
    <property type="molecule type" value="Genomic_DNA"/>
</dbReference>
<dbReference type="SUPFAM" id="SSF52540">
    <property type="entry name" value="P-loop containing nucleoside triphosphate hydrolases"/>
    <property type="match status" value="1"/>
</dbReference>
<dbReference type="GO" id="GO:0016887">
    <property type="term" value="F:ATP hydrolysis activity"/>
    <property type="evidence" value="ECO:0007669"/>
    <property type="project" value="InterPro"/>
</dbReference>
<dbReference type="InterPro" id="IPR027417">
    <property type="entry name" value="P-loop_NTPase"/>
</dbReference>
<dbReference type="CDD" id="cd03219">
    <property type="entry name" value="ABC_Mj1267_LivG_branched"/>
    <property type="match status" value="1"/>
</dbReference>
<keyword evidence="1" id="KW-0813">Transport</keyword>
<keyword evidence="3 5" id="KW-0067">ATP-binding</keyword>
<dbReference type="InterPro" id="IPR003593">
    <property type="entry name" value="AAA+_ATPase"/>
</dbReference>
<evidence type="ECO:0000256" key="1">
    <source>
        <dbReference type="ARBA" id="ARBA00022448"/>
    </source>
</evidence>
<organism evidence="5 6">
    <name type="scientific">Pseudolabrys taiwanensis</name>
    <dbReference type="NCBI Taxonomy" id="331696"/>
    <lineage>
        <taxon>Bacteria</taxon>
        <taxon>Pseudomonadati</taxon>
        <taxon>Pseudomonadota</taxon>
        <taxon>Alphaproteobacteria</taxon>
        <taxon>Hyphomicrobiales</taxon>
        <taxon>Xanthobacteraceae</taxon>
        <taxon>Pseudolabrys</taxon>
    </lineage>
</organism>
<dbReference type="Gene3D" id="3.40.50.300">
    <property type="entry name" value="P-loop containing nucleotide triphosphate hydrolases"/>
    <property type="match status" value="1"/>
</dbReference>
<dbReference type="InterPro" id="IPR032823">
    <property type="entry name" value="BCA_ABC_TP_C"/>
</dbReference>
<keyword evidence="2" id="KW-0547">Nucleotide-binding</keyword>
<feature type="domain" description="ABC transporter" evidence="4">
    <location>
        <begin position="4"/>
        <end position="251"/>
    </location>
</feature>
<dbReference type="GO" id="GO:0005886">
    <property type="term" value="C:plasma membrane"/>
    <property type="evidence" value="ECO:0007669"/>
    <property type="project" value="TreeGrafter"/>
</dbReference>
<keyword evidence="6" id="KW-1185">Reference proteome</keyword>
<dbReference type="Pfam" id="PF12399">
    <property type="entry name" value="BCA_ABC_TP_C"/>
    <property type="match status" value="1"/>
</dbReference>
<protein>
    <submittedName>
        <fullName evidence="5">ABC transporter ATP-binding protein</fullName>
    </submittedName>
</protein>
<evidence type="ECO:0000256" key="2">
    <source>
        <dbReference type="ARBA" id="ARBA00022741"/>
    </source>
</evidence>
<evidence type="ECO:0000313" key="6">
    <source>
        <dbReference type="Proteomes" id="UP000254889"/>
    </source>
</evidence>
<evidence type="ECO:0000256" key="3">
    <source>
        <dbReference type="ARBA" id="ARBA00022840"/>
    </source>
</evidence>
<dbReference type="InterPro" id="IPR003439">
    <property type="entry name" value="ABC_transporter-like_ATP-bd"/>
</dbReference>
<dbReference type="PANTHER" id="PTHR45772">
    <property type="entry name" value="CONSERVED COMPONENT OF ABC TRANSPORTER FOR NATURAL AMINO ACIDS-RELATED"/>
    <property type="match status" value="1"/>
</dbReference>
<evidence type="ECO:0000259" key="4">
    <source>
        <dbReference type="PROSITE" id="PS50893"/>
    </source>
</evidence>
<dbReference type="RefSeq" id="WP_115694043.1">
    <property type="nucleotide sequence ID" value="NZ_CP031417.1"/>
</dbReference>
<accession>A0A346A3B7</accession>
<dbReference type="PROSITE" id="PS50893">
    <property type="entry name" value="ABC_TRANSPORTER_2"/>
    <property type="match status" value="1"/>
</dbReference>
<dbReference type="AlphaFoldDB" id="A0A346A3B7"/>
<dbReference type="FunFam" id="3.40.50.300:FF:000421">
    <property type="entry name" value="Branched-chain amino acid ABC transporter ATP-binding protein"/>
    <property type="match status" value="1"/>
</dbReference>
<reference evidence="5 6" key="1">
    <citation type="submission" date="2018-07" db="EMBL/GenBank/DDBJ databases">
        <authorList>
            <person name="Quirk P.G."/>
            <person name="Krulwich T.A."/>
        </authorList>
    </citation>
    <scope>NUCLEOTIDE SEQUENCE [LARGE SCALE GENOMIC DNA]</scope>
    <source>
        <strain evidence="5 6">CC-BB4</strain>
    </source>
</reference>
<dbReference type="OrthoDB" id="9779872at2"/>
<gene>
    <name evidence="5" type="ORF">DW352_25930</name>
</gene>
<name>A0A346A3B7_9HYPH</name>
<dbReference type="GO" id="GO:0005524">
    <property type="term" value="F:ATP binding"/>
    <property type="evidence" value="ECO:0007669"/>
    <property type="project" value="UniProtKB-KW"/>
</dbReference>
<dbReference type="InterPro" id="IPR051120">
    <property type="entry name" value="ABC_AA/LPS_Transport"/>
</dbReference>
<proteinExistence type="predicted"/>
<dbReference type="SMART" id="SM00382">
    <property type="entry name" value="AAA"/>
    <property type="match status" value="1"/>
</dbReference>
<dbReference type="Pfam" id="PF00005">
    <property type="entry name" value="ABC_tran"/>
    <property type="match status" value="1"/>
</dbReference>